<keyword evidence="1" id="KW-0175">Coiled coil</keyword>
<dbReference type="PROSITE" id="PS51301">
    <property type="entry name" value="KILA_N"/>
    <property type="match status" value="2"/>
</dbReference>
<feature type="domain" description="KilA-N" evidence="2">
    <location>
        <begin position="385"/>
        <end position="450"/>
    </location>
</feature>
<dbReference type="GeneID" id="15613411"/>
<feature type="domain" description="KilA-N" evidence="2">
    <location>
        <begin position="14"/>
        <end position="121"/>
    </location>
</feature>
<dbReference type="InterPro" id="IPR017880">
    <property type="entry name" value="KilA_N"/>
</dbReference>
<evidence type="ECO:0000313" key="3">
    <source>
        <dbReference type="EMBL" id="CCU55988.1"/>
    </source>
</evidence>
<evidence type="ECO:0000313" key="4">
    <source>
        <dbReference type="Proteomes" id="UP000792374"/>
    </source>
</evidence>
<evidence type="ECO:0000259" key="2">
    <source>
        <dbReference type="PROSITE" id="PS51301"/>
    </source>
</evidence>
<evidence type="ECO:0000256" key="1">
    <source>
        <dbReference type="SAM" id="Coils"/>
    </source>
</evidence>
<sequence length="450" mass="53261">MSLIDICYEKIKDHYYYGLFGDFKLVIDKNTGCFNATKLCNLDNKLFGDWKRLERSKNLLNAINTRYGNSHSGFYEIKGDNNNKKTKQITGQYVSKEIILDIASWISVEFYLKCNDIIINYYKNEFKSLSDEDIQNKIKELENKYINIIDDNKEIIKQKDYKIDELNNKLDSILISNKNLEKQNLQVIEQNKNLLKLAQKQNIKLEEIGDELEETNYKLDTLTETVEEIILPDRNVSPSDINLKHNLVIYKINNAIKIIRAQNKYINKNNIPINDIIIKEYVPNPIDFINRMKLHCNEANKKFKKDLKKNNKNISYEDFIELYDSNKKMEIKYNNVFLNNSKINHIIELFNKLKKNNIIIEFFIIKNETLKMSLVDVCYEKIKDQYYYGLFGDFKLVIDKNTGCFNATKLCKLGNKDFYHWRELKISQSYIKYLKNLGTRDDEAQNILCN</sequence>
<gene>
    <name evidence="3" type="ORF">CHREV_086</name>
</gene>
<feature type="coiled-coil region" evidence="1">
    <location>
        <begin position="131"/>
        <end position="225"/>
    </location>
</feature>
<dbReference type="InterPro" id="IPR018004">
    <property type="entry name" value="KilA/APSES_HTH"/>
</dbReference>
<accession>A0ABM9QKC0</accession>
<dbReference type="RefSeq" id="YP_008004490.1">
    <property type="nucleotide sequence ID" value="NC_021249.1"/>
</dbReference>
<reference evidence="3" key="1">
    <citation type="journal article" date="2013" name="J. Virol.">
        <title>New Insights into the Evolution of Entomopoxvirinae from the Complete Genome Sequences of Four Entomopoxviruses Infecting Adoxophyes honmai, Choristoneura biennis, Choristoneura rosaceana, and Mythimna separata.</title>
        <authorList>
            <person name="Theze J."/>
            <person name="Takatsuka J."/>
            <person name="Li Z."/>
            <person name="Gallais J."/>
            <person name="Doucet D."/>
            <person name="Arif B."/>
            <person name="Nakai M."/>
            <person name="Herniou E.A."/>
        </authorList>
    </citation>
    <scope>NUCLEOTIDE SEQUENCE</scope>
</reference>
<organism evidence="3 4">
    <name type="scientific">Choristoneura rosaceana entomopoxvirus 'L'</name>
    <dbReference type="NCBI Taxonomy" id="1293539"/>
    <lineage>
        <taxon>Viruses</taxon>
        <taxon>Varidnaviria</taxon>
        <taxon>Bamfordvirae</taxon>
        <taxon>Nucleocytoviricota</taxon>
        <taxon>Pokkesviricetes</taxon>
        <taxon>Chitovirales</taxon>
        <taxon>Poxviridae</taxon>
        <taxon>Entomopoxvirinae</taxon>
        <taxon>Betaentomopoxvirus</taxon>
        <taxon>Betaentomopoxvirus crosaceana</taxon>
        <taxon>Choristoneura rosaceana entomopoxvirus</taxon>
    </lineage>
</organism>
<keyword evidence="4" id="KW-1185">Reference proteome</keyword>
<dbReference type="SMART" id="SM01252">
    <property type="entry name" value="KilA-N"/>
    <property type="match status" value="1"/>
</dbReference>
<dbReference type="EMBL" id="HF679133">
    <property type="protein sequence ID" value="CCU55988.1"/>
    <property type="molecule type" value="Genomic_DNA"/>
</dbReference>
<protein>
    <submittedName>
        <fullName evidence="3">N1R/p28-like protein</fullName>
    </submittedName>
</protein>
<proteinExistence type="predicted"/>
<dbReference type="Proteomes" id="UP000792374">
    <property type="component" value="Genome"/>
</dbReference>
<dbReference type="InterPro" id="IPR022549">
    <property type="entry name" value="DUF3627"/>
</dbReference>
<dbReference type="Pfam" id="PF12299">
    <property type="entry name" value="DUF3627"/>
    <property type="match status" value="1"/>
</dbReference>
<name>A0ABM9QKC0_9POXV</name>
<dbReference type="Pfam" id="PF04383">
    <property type="entry name" value="KilA-N"/>
    <property type="match status" value="2"/>
</dbReference>